<evidence type="ECO:0000256" key="6">
    <source>
        <dbReference type="SAM" id="MobiDB-lite"/>
    </source>
</evidence>
<evidence type="ECO:0000256" key="2">
    <source>
        <dbReference type="ARBA" id="ARBA00022562"/>
    </source>
</evidence>
<dbReference type="GO" id="GO:0019079">
    <property type="term" value="P:viral genome replication"/>
    <property type="evidence" value="ECO:0007669"/>
    <property type="project" value="InterPro"/>
</dbReference>
<dbReference type="InterPro" id="IPR014015">
    <property type="entry name" value="Helicase_SF3_DNA-vir"/>
</dbReference>
<dbReference type="GO" id="GO:0042025">
    <property type="term" value="C:host cell nucleus"/>
    <property type="evidence" value="ECO:0007669"/>
    <property type="project" value="UniProtKB-SubCell"/>
</dbReference>
<dbReference type="InterPro" id="IPR001257">
    <property type="entry name" value="Parvovirus_NS1_helicase"/>
</dbReference>
<keyword evidence="5" id="KW-0067">ATP-binding</keyword>
<protein>
    <submittedName>
        <fullName evidence="8">Nonstructural protein</fullName>
    </submittedName>
</protein>
<keyword evidence="3" id="KW-0235">DNA replication</keyword>
<feature type="region of interest" description="Disordered" evidence="6">
    <location>
        <begin position="585"/>
        <end position="623"/>
    </location>
</feature>
<evidence type="ECO:0000259" key="7">
    <source>
        <dbReference type="PROSITE" id="PS51206"/>
    </source>
</evidence>
<feature type="compositionally biased region" description="Polar residues" evidence="6">
    <location>
        <begin position="604"/>
        <end position="617"/>
    </location>
</feature>
<evidence type="ECO:0000313" key="8">
    <source>
        <dbReference type="EMBL" id="QKE54970.1"/>
    </source>
</evidence>
<dbReference type="GO" id="GO:0005524">
    <property type="term" value="F:ATP binding"/>
    <property type="evidence" value="ECO:0007669"/>
    <property type="project" value="UniProtKB-KW"/>
</dbReference>
<dbReference type="SUPFAM" id="SSF52540">
    <property type="entry name" value="P-loop containing nucleoside triphosphate hydrolases"/>
    <property type="match status" value="1"/>
</dbReference>
<feature type="compositionally biased region" description="Low complexity" evidence="6">
    <location>
        <begin position="502"/>
        <end position="516"/>
    </location>
</feature>
<dbReference type="GO" id="GO:0006260">
    <property type="term" value="P:DNA replication"/>
    <property type="evidence" value="ECO:0007669"/>
    <property type="project" value="UniProtKB-KW"/>
</dbReference>
<evidence type="ECO:0000256" key="1">
    <source>
        <dbReference type="ARBA" id="ARBA00004147"/>
    </source>
</evidence>
<sequence>MQREVEGTRESYRLYLWMGSPGTSGDLSRDQAEKVLLEKDYVVSPLQETERFQQLCNIKEHQCMICQIADNKGEPIWNPLPYALLLNNCVMSPIWCITGEFSDNNIFHTHAVLKTGARSDSLRRSLTHTWDTLMGTSNFTEIVGPNASMDIIKLQRCQKWSGMMAYMMKDPVWVISNDDKTLQCAYDIDKWELNKRFKSKDDPKTAPDMNTMSREIVDLIIQNGCKTFSDCIKCAPEVMSKYLHKPGLQTIVTNCLEFVKSSGATWNISLYEIYEPLPNRIHMILLHQGINPSDFDEVFYKWITKQDTKRNTICLQGPSNTGKSAFLQGLKQIVNWGEIVNGQAFAFEGLIDCYIGVWEEPLCSTELAEKAKQVLEGMVTSIPVKYKKPMKLPRTPIFITTNHALWRFCSQEEQMFRNRMWIFNWMQECKDTLLVFRTSNDRCKCAYCRASCSSESIISESSFSGVPGTEQSICSDQLIWPLEGSNVGPGPMPESDGGTAWSDDCTPGSSGSGSDSQRSDIPKPGSSSSSSAIGHMGSFRILRPSDTECRPTKPKSAIILESYPSRRDHVNVRGKHRPTILKRRRNDDHGYAIPQCDSSGLVGSVSQNPEAQKTAETSSKKQRLDRTLGSVTLNPDITEMLSIPSKQDWQSYLSYLWHNYG</sequence>
<reference evidence="8" key="1">
    <citation type="submission" date="2020-01" db="EMBL/GenBank/DDBJ databases">
        <title>Viral genomes from wild and zoo birds in China.</title>
        <authorList>
            <person name="Dai Z."/>
            <person name="Shan L.T."/>
            <person name="Yang X.S."/>
        </authorList>
    </citation>
    <scope>NUCLEOTIDE SEQUENCE</scope>
    <source>
        <strain evidence="8">Thr146par1</strain>
    </source>
</reference>
<dbReference type="Gene3D" id="3.40.50.300">
    <property type="entry name" value="P-loop containing nucleotide triphosphate hydrolases"/>
    <property type="match status" value="1"/>
</dbReference>
<name>A0A7D3QRI3_9VIRU</name>
<feature type="region of interest" description="Disordered" evidence="6">
    <location>
        <begin position="485"/>
        <end position="557"/>
    </location>
</feature>
<proteinExistence type="predicted"/>
<comment type="subcellular location">
    <subcellularLocation>
        <location evidence="1">Host nucleus</location>
    </subcellularLocation>
</comment>
<keyword evidence="2" id="KW-1048">Host nucleus</keyword>
<evidence type="ECO:0000256" key="4">
    <source>
        <dbReference type="ARBA" id="ARBA00022741"/>
    </source>
</evidence>
<dbReference type="Pfam" id="PF01057">
    <property type="entry name" value="Parvo_NS1"/>
    <property type="match status" value="1"/>
</dbReference>
<dbReference type="EMBL" id="MT138316">
    <property type="protein sequence ID" value="QKE54970.1"/>
    <property type="molecule type" value="Genomic_DNA"/>
</dbReference>
<dbReference type="PROSITE" id="PS51206">
    <property type="entry name" value="SF3_HELICASE_1"/>
    <property type="match status" value="1"/>
</dbReference>
<feature type="domain" description="SF3 helicase" evidence="7">
    <location>
        <begin position="294"/>
        <end position="438"/>
    </location>
</feature>
<dbReference type="InterPro" id="IPR027417">
    <property type="entry name" value="P-loop_NTPase"/>
</dbReference>
<evidence type="ECO:0000256" key="3">
    <source>
        <dbReference type="ARBA" id="ARBA00022705"/>
    </source>
</evidence>
<keyword evidence="4" id="KW-0547">Nucleotide-binding</keyword>
<accession>A0A7D3QRI3</accession>
<evidence type="ECO:0000256" key="5">
    <source>
        <dbReference type="ARBA" id="ARBA00022840"/>
    </source>
</evidence>
<organism evidence="8">
    <name type="scientific">Parvoviridae sp</name>
    <dbReference type="NCBI Taxonomy" id="1940570"/>
    <lineage>
        <taxon>Viruses</taxon>
        <taxon>Monodnaviria</taxon>
        <taxon>Shotokuvirae</taxon>
        <taxon>Cossaviricota</taxon>
        <taxon>Quintoviricetes</taxon>
        <taxon>Piccovirales</taxon>
        <taxon>Parvoviridae</taxon>
    </lineage>
</organism>